<evidence type="ECO:0000259" key="1">
    <source>
        <dbReference type="PROSITE" id="PS50853"/>
    </source>
</evidence>
<dbReference type="RefSeq" id="WP_162663162.1">
    <property type="nucleotide sequence ID" value="NZ_CP048020.1"/>
</dbReference>
<name>A0A6P1Y0X4_9SPIR</name>
<dbReference type="EMBL" id="CP048020">
    <property type="protein sequence ID" value="QHX42900.1"/>
    <property type="molecule type" value="Genomic_DNA"/>
</dbReference>
<sequence>MIIFYDKDGARLGKTYECGWSFSQKKNKEGTGKLDLIDYPHGAKYAELYKDTEKMQTVVLIEHSSNESKTSTSVKTLESLFKNYRIPEAWHGWDKKPLSFVLADAIYGFDYIQKSTLEDFTDYIEKVNIGLNKIKDGDIHLDYREVGDSIHYYEKGSITFAFDCGDAVGQRYVRWIATIGEKVSISVQSASSHTPIVNIADVDFSASPVLFPRRDIEHDSSLSGLKIASDKRYVAVRFILSYHNADWIQDFATHKVYNQHNTLVDRTVRGFTPVIRAFEVITRKKTEFSIKSTPTDMNELVEGIELSNTTLWDAIQKIREKYPFDTACTFEKGRLFFTFERSLTKIKKVQADYLLRASDATTQQLNNTVIKELKQTVQKVNVLHCYGEGEKQQRLYLRIPEVGTYDNGSTVEDTFTDTKIKTRQELKKAGLEKLKEKRKEENPVFEVETLLPIRLFDEVSLVHPKSNTIYDVTVQEEHISYKENKLTQKFGIGGFLFNPLSALIPQKDNDTERKIVKSPVCVQATGKQNAISITWEADGEDFVIRWKEKTQDFYNYRHTKQKQEVIERLKADTDYTFSVASVSDGLLSDYTAEVVCRPLSADMSFPLDGSALVHTCFDETPQALPQVNPSYTAWQSRIIEYDCTGKQAITMTFAEALNNVIILSGTLHNDFTLRLFFDSQNGNGAKQYQIIYNLTGNYTVTIKTDIAHTRIITQHIREETYGAGCYAVVDFKGNIWHFKGEKGTGGTLQNIDAVDFIEDTDFIITEGNKDIQKVHKTGALSAIQQFDSPIGEVKIFYDGTYKHGFLEANGLPFSPDVFPEFTAYVKRVFNTGADPVTGWPLRPKLTGQMPKTKVFLKAVQGV</sequence>
<dbReference type="AlphaFoldDB" id="A0A6P1Y0X4"/>
<dbReference type="InterPro" id="IPR036116">
    <property type="entry name" value="FN3_sf"/>
</dbReference>
<feature type="domain" description="Fibronectin type-III" evidence="1">
    <location>
        <begin position="516"/>
        <end position="601"/>
    </location>
</feature>
<dbReference type="Proteomes" id="UP000464374">
    <property type="component" value="Chromosome"/>
</dbReference>
<dbReference type="PROSITE" id="PS50853">
    <property type="entry name" value="FN3"/>
    <property type="match status" value="1"/>
</dbReference>
<accession>A0A6P1Y0X4</accession>
<dbReference type="CDD" id="cd00063">
    <property type="entry name" value="FN3"/>
    <property type="match status" value="1"/>
</dbReference>
<proteinExistence type="predicted"/>
<evidence type="ECO:0000313" key="2">
    <source>
        <dbReference type="EMBL" id="QHX42900.1"/>
    </source>
</evidence>
<dbReference type="KEGG" id="trz:GWP43_04905"/>
<protein>
    <submittedName>
        <fullName evidence="2">Fibronectin type III domain-containing protein</fullName>
    </submittedName>
</protein>
<organism evidence="2 3">
    <name type="scientific">Treponema vincentii</name>
    <dbReference type="NCBI Taxonomy" id="69710"/>
    <lineage>
        <taxon>Bacteria</taxon>
        <taxon>Pseudomonadati</taxon>
        <taxon>Spirochaetota</taxon>
        <taxon>Spirochaetia</taxon>
        <taxon>Spirochaetales</taxon>
        <taxon>Treponemataceae</taxon>
        <taxon>Treponema</taxon>
    </lineage>
</organism>
<dbReference type="InterPro" id="IPR013783">
    <property type="entry name" value="Ig-like_fold"/>
</dbReference>
<dbReference type="SUPFAM" id="SSF49265">
    <property type="entry name" value="Fibronectin type III"/>
    <property type="match status" value="1"/>
</dbReference>
<dbReference type="InterPro" id="IPR003961">
    <property type="entry name" value="FN3_dom"/>
</dbReference>
<dbReference type="Gene3D" id="2.60.40.10">
    <property type="entry name" value="Immunoglobulins"/>
    <property type="match status" value="1"/>
</dbReference>
<evidence type="ECO:0000313" key="3">
    <source>
        <dbReference type="Proteomes" id="UP000464374"/>
    </source>
</evidence>
<reference evidence="2 3" key="1">
    <citation type="submission" date="2020-01" db="EMBL/GenBank/DDBJ databases">
        <title>Complete genome sequence of a human oral phylogroup 1 Treponema sp. strain ATCC 700766, originally isolated from periodontitis dental plaque.</title>
        <authorList>
            <person name="Chan Y."/>
            <person name="Huo Y.-B."/>
            <person name="Yu X.-L."/>
            <person name="Zeng H."/>
            <person name="Leung W.-K."/>
            <person name="Watt R.M."/>
        </authorList>
    </citation>
    <scope>NUCLEOTIDE SEQUENCE [LARGE SCALE GENOMIC DNA]</scope>
    <source>
        <strain evidence="2 3">OMZ 804</strain>
    </source>
</reference>
<gene>
    <name evidence="2" type="ORF">GWP43_04905</name>
</gene>